<dbReference type="EMBL" id="KB822711">
    <property type="protein sequence ID" value="ETN46634.1"/>
    <property type="molecule type" value="Genomic_DNA"/>
</dbReference>
<protein>
    <recommendedName>
        <fullName evidence="4">Prokaryotic-type class I peptide chain release factors domain-containing protein</fullName>
    </recommendedName>
</protein>
<dbReference type="Pfam" id="PF03462">
    <property type="entry name" value="PCRF"/>
    <property type="match status" value="1"/>
</dbReference>
<reference evidence="5 6" key="1">
    <citation type="submission" date="2013-03" db="EMBL/GenBank/DDBJ databases">
        <title>The Genome Sequence of Phialophora europaea CBS 101466.</title>
        <authorList>
            <consortium name="The Broad Institute Genomics Platform"/>
            <person name="Cuomo C."/>
            <person name="de Hoog S."/>
            <person name="Gorbushina A."/>
            <person name="Walker B."/>
            <person name="Young S.K."/>
            <person name="Zeng Q."/>
            <person name="Gargeya S."/>
            <person name="Fitzgerald M."/>
            <person name="Haas B."/>
            <person name="Abouelleil A."/>
            <person name="Allen A.W."/>
            <person name="Alvarado L."/>
            <person name="Arachchi H.M."/>
            <person name="Berlin A.M."/>
            <person name="Chapman S.B."/>
            <person name="Gainer-Dewar J."/>
            <person name="Goldberg J."/>
            <person name="Griggs A."/>
            <person name="Gujja S."/>
            <person name="Hansen M."/>
            <person name="Howarth C."/>
            <person name="Imamovic A."/>
            <person name="Ireland A."/>
            <person name="Larimer J."/>
            <person name="McCowan C."/>
            <person name="Murphy C."/>
            <person name="Pearson M."/>
            <person name="Poon T.W."/>
            <person name="Priest M."/>
            <person name="Roberts A."/>
            <person name="Saif S."/>
            <person name="Shea T."/>
            <person name="Sisk P."/>
            <person name="Sykes S."/>
            <person name="Wortman J."/>
            <person name="Nusbaum C."/>
            <person name="Birren B."/>
        </authorList>
    </citation>
    <scope>NUCLEOTIDE SEQUENCE [LARGE SCALE GENOMIC DNA]</scope>
    <source>
        <strain evidence="5 6">CBS 101466</strain>
    </source>
</reference>
<dbReference type="FunCoup" id="W2SFE8">
    <property type="interactions" value="700"/>
</dbReference>
<sequence length="434" mass="47658">MLSTSRWQCSRCLGQQLRTAARPRIAARLQSTAATSTLPVDGPSPILLRRARIIAAEHATLSAENAKDYSVTTAKRIGEISPIASALKAYEEARASIVELESLLVDPSTDTELRDLTHSEIATLASSVPTLTTQLSTSLIPRHPFASMPCLIEIHPGAGGSEASLFAHTILSMYQSLCTRLNWPQTLTSYTPDSNLSESTPGITSAILEVSAPNSYNVLRTEAGVHRVQRVPTTEKKGRTHTSAVSVLVMPSFPEKPEESEHNYADPSSDYYIPPQDVRSETMRASGAGGQHVNKTDSAIRLTHVPTGIVVGMQESRSQHANRTKAWQVLRAKIAQKRREEREEEMLALRRKAMGGVARTGREDKVRTYNYSQSRVTDHRSGWQGMDLEGLLEGGESLEKCMQSVREWMDENEVKGLVAEEEAKASEVAEAKRA</sequence>
<accession>W2SFE8</accession>
<dbReference type="PANTHER" id="PTHR43804:SF7">
    <property type="entry name" value="LD18447P"/>
    <property type="match status" value="1"/>
</dbReference>
<dbReference type="GO" id="GO:0003747">
    <property type="term" value="F:translation release factor activity"/>
    <property type="evidence" value="ECO:0007669"/>
    <property type="project" value="EnsemblFungi"/>
</dbReference>
<dbReference type="OrthoDB" id="2019491at2759"/>
<dbReference type="Gene3D" id="3.30.70.1660">
    <property type="match status" value="1"/>
</dbReference>
<dbReference type="STRING" id="1220924.W2SFE8"/>
<dbReference type="Proteomes" id="UP000030752">
    <property type="component" value="Unassembled WGS sequence"/>
</dbReference>
<keyword evidence="3" id="KW-0648">Protein biosynthesis</keyword>
<dbReference type="eggNOG" id="KOG2726">
    <property type="taxonomic scope" value="Eukaryota"/>
</dbReference>
<proteinExistence type="inferred from homology"/>
<dbReference type="Gene3D" id="6.10.140.1950">
    <property type="match status" value="1"/>
</dbReference>
<dbReference type="GO" id="GO:0005739">
    <property type="term" value="C:mitochondrion"/>
    <property type="evidence" value="ECO:0007669"/>
    <property type="project" value="EnsemblFungi"/>
</dbReference>
<dbReference type="Pfam" id="PF00472">
    <property type="entry name" value="RF-1"/>
    <property type="match status" value="1"/>
</dbReference>
<dbReference type="GeneID" id="19968159"/>
<name>W2SFE8_CYPE1</name>
<dbReference type="PANTHER" id="PTHR43804">
    <property type="entry name" value="LD18447P"/>
    <property type="match status" value="1"/>
</dbReference>
<dbReference type="PROSITE" id="PS00745">
    <property type="entry name" value="RF_PROK_I"/>
    <property type="match status" value="1"/>
</dbReference>
<dbReference type="InParanoid" id="W2SFE8"/>
<dbReference type="SUPFAM" id="SSF75620">
    <property type="entry name" value="Release factor"/>
    <property type="match status" value="1"/>
</dbReference>
<dbReference type="Gene3D" id="3.30.160.20">
    <property type="match status" value="1"/>
</dbReference>
<dbReference type="AlphaFoldDB" id="W2SFE8"/>
<evidence type="ECO:0000256" key="1">
    <source>
        <dbReference type="ARBA" id="ARBA00010835"/>
    </source>
</evidence>
<evidence type="ECO:0000313" key="6">
    <source>
        <dbReference type="Proteomes" id="UP000030752"/>
    </source>
</evidence>
<dbReference type="FunFam" id="3.30.160.20:FF:000070">
    <property type="entry name" value="Related to MRF1-peptide chain release factor, mitochondrial"/>
    <property type="match status" value="1"/>
</dbReference>
<evidence type="ECO:0000313" key="5">
    <source>
        <dbReference type="EMBL" id="ETN46634.1"/>
    </source>
</evidence>
<keyword evidence="2" id="KW-0488">Methylation</keyword>
<dbReference type="GO" id="GO:0070126">
    <property type="term" value="P:mitochondrial translational termination"/>
    <property type="evidence" value="ECO:0007669"/>
    <property type="project" value="EnsemblFungi"/>
</dbReference>
<dbReference type="InterPro" id="IPR050057">
    <property type="entry name" value="Prokaryotic/Mito_RF"/>
</dbReference>
<keyword evidence="6" id="KW-1185">Reference proteome</keyword>
<comment type="similarity">
    <text evidence="1">Belongs to the prokaryotic/mitochondrial release factor family.</text>
</comment>
<dbReference type="InterPro" id="IPR005139">
    <property type="entry name" value="PCRF"/>
</dbReference>
<organism evidence="5 6">
    <name type="scientific">Cyphellophora europaea (strain CBS 101466)</name>
    <name type="common">Phialophora europaea</name>
    <dbReference type="NCBI Taxonomy" id="1220924"/>
    <lineage>
        <taxon>Eukaryota</taxon>
        <taxon>Fungi</taxon>
        <taxon>Dikarya</taxon>
        <taxon>Ascomycota</taxon>
        <taxon>Pezizomycotina</taxon>
        <taxon>Eurotiomycetes</taxon>
        <taxon>Chaetothyriomycetidae</taxon>
        <taxon>Chaetothyriales</taxon>
        <taxon>Cyphellophoraceae</taxon>
        <taxon>Cyphellophora</taxon>
    </lineage>
</organism>
<dbReference type="HOGENOM" id="CLU_036856_0_8_1"/>
<dbReference type="VEuPathDB" id="FungiDB:HMPREF1541_00820"/>
<evidence type="ECO:0000259" key="4">
    <source>
        <dbReference type="PROSITE" id="PS00745"/>
    </source>
</evidence>
<evidence type="ECO:0000256" key="3">
    <source>
        <dbReference type="ARBA" id="ARBA00022917"/>
    </source>
</evidence>
<dbReference type="SMART" id="SM00937">
    <property type="entry name" value="PCRF"/>
    <property type="match status" value="1"/>
</dbReference>
<dbReference type="InterPro" id="IPR045853">
    <property type="entry name" value="Pep_chain_release_fac_I_sf"/>
</dbReference>
<feature type="domain" description="Prokaryotic-type class I peptide chain release factors" evidence="4">
    <location>
        <begin position="284"/>
        <end position="300"/>
    </location>
</feature>
<gene>
    <name evidence="5" type="ORF">HMPREF1541_00820</name>
</gene>
<dbReference type="RefSeq" id="XP_008711346.1">
    <property type="nucleotide sequence ID" value="XM_008713124.1"/>
</dbReference>
<evidence type="ECO:0000256" key="2">
    <source>
        <dbReference type="ARBA" id="ARBA00022481"/>
    </source>
</evidence>
<dbReference type="InterPro" id="IPR000352">
    <property type="entry name" value="Pep_chain_release_fac_I"/>
</dbReference>